<proteinExistence type="predicted"/>
<accession>A0AAV2NJU8</accession>
<dbReference type="Proteomes" id="UP001497644">
    <property type="component" value="Chromosome 2"/>
</dbReference>
<reference evidence="1" key="1">
    <citation type="submission" date="2024-04" db="EMBL/GenBank/DDBJ databases">
        <authorList>
            <consortium name="Molecular Ecology Group"/>
        </authorList>
    </citation>
    <scope>NUCLEOTIDE SEQUENCE</scope>
</reference>
<dbReference type="EMBL" id="OZ034825">
    <property type="protein sequence ID" value="CAL1680452.1"/>
    <property type="molecule type" value="Genomic_DNA"/>
</dbReference>
<keyword evidence="2" id="KW-1185">Reference proteome</keyword>
<organism evidence="1 2">
    <name type="scientific">Lasius platythorax</name>
    <dbReference type="NCBI Taxonomy" id="488582"/>
    <lineage>
        <taxon>Eukaryota</taxon>
        <taxon>Metazoa</taxon>
        <taxon>Ecdysozoa</taxon>
        <taxon>Arthropoda</taxon>
        <taxon>Hexapoda</taxon>
        <taxon>Insecta</taxon>
        <taxon>Pterygota</taxon>
        <taxon>Neoptera</taxon>
        <taxon>Endopterygota</taxon>
        <taxon>Hymenoptera</taxon>
        <taxon>Apocrita</taxon>
        <taxon>Aculeata</taxon>
        <taxon>Formicoidea</taxon>
        <taxon>Formicidae</taxon>
        <taxon>Formicinae</taxon>
        <taxon>Lasius</taxon>
        <taxon>Lasius</taxon>
    </lineage>
</organism>
<name>A0AAV2NJU8_9HYME</name>
<sequence length="138" mass="15393">MREAKGDGVNGDSEGYSFATYTRTRLCVSRCDDAWTRVYQERSTLAPKDPATRGRPRCALLRISSRRREISPVIFVSRESKGGFFHLGAEMRAFLLPLSTSTRTCDKTIHGQRKSITTARLGLETAFTKNAISSRESG</sequence>
<gene>
    <name evidence="1" type="ORF">LPLAT_LOCUS6465</name>
</gene>
<evidence type="ECO:0000313" key="1">
    <source>
        <dbReference type="EMBL" id="CAL1680452.1"/>
    </source>
</evidence>
<protein>
    <submittedName>
        <fullName evidence="1">Uncharacterized protein</fullName>
    </submittedName>
</protein>
<dbReference type="AlphaFoldDB" id="A0AAV2NJU8"/>
<evidence type="ECO:0000313" key="2">
    <source>
        <dbReference type="Proteomes" id="UP001497644"/>
    </source>
</evidence>